<dbReference type="OMA" id="YLRCARC"/>
<protein>
    <recommendedName>
        <fullName evidence="4">Yippee domain-containing protein</fullName>
    </recommendedName>
</protein>
<dbReference type="InterPro" id="IPR004910">
    <property type="entry name" value="Yippee/Mis18/Cereblon"/>
</dbReference>
<dbReference type="PROSITE" id="PS51792">
    <property type="entry name" value="YIPPEE"/>
    <property type="match status" value="1"/>
</dbReference>
<keyword evidence="3" id="KW-0862">Zinc</keyword>
<proteinExistence type="inferred from homology"/>
<name>A0A1L9WV31_ASPA1</name>
<evidence type="ECO:0000313" key="6">
    <source>
        <dbReference type="Proteomes" id="UP000184546"/>
    </source>
</evidence>
<accession>A0A1L9WV31</accession>
<organism evidence="5 6">
    <name type="scientific">Aspergillus aculeatus (strain ATCC 16872 / CBS 172.66 / WB 5094)</name>
    <dbReference type="NCBI Taxonomy" id="690307"/>
    <lineage>
        <taxon>Eukaryota</taxon>
        <taxon>Fungi</taxon>
        <taxon>Dikarya</taxon>
        <taxon>Ascomycota</taxon>
        <taxon>Pezizomycotina</taxon>
        <taxon>Eurotiomycetes</taxon>
        <taxon>Eurotiomycetidae</taxon>
        <taxon>Eurotiales</taxon>
        <taxon>Aspergillaceae</taxon>
        <taxon>Aspergillus</taxon>
        <taxon>Aspergillus subgen. Circumdati</taxon>
    </lineage>
</organism>
<dbReference type="OrthoDB" id="6407410at2759"/>
<comment type="similarity">
    <text evidence="1">Belongs to the yippee family.</text>
</comment>
<dbReference type="EMBL" id="KV878977">
    <property type="protein sequence ID" value="OJK00062.1"/>
    <property type="molecule type" value="Genomic_DNA"/>
</dbReference>
<keyword evidence="2" id="KW-0479">Metal-binding</keyword>
<dbReference type="GeneID" id="30973417"/>
<keyword evidence="6" id="KW-1185">Reference proteome</keyword>
<evidence type="ECO:0000259" key="4">
    <source>
        <dbReference type="PROSITE" id="PS51792"/>
    </source>
</evidence>
<dbReference type="AlphaFoldDB" id="A0A1L9WV31"/>
<evidence type="ECO:0000313" key="5">
    <source>
        <dbReference type="EMBL" id="OJK00062.1"/>
    </source>
</evidence>
<feature type="domain" description="Yippee" evidence="4">
    <location>
        <begin position="48"/>
        <end position="163"/>
    </location>
</feature>
<evidence type="ECO:0000256" key="3">
    <source>
        <dbReference type="ARBA" id="ARBA00022833"/>
    </source>
</evidence>
<gene>
    <name evidence="5" type="ORF">ASPACDRAFT_29018</name>
</gene>
<evidence type="ECO:0000256" key="1">
    <source>
        <dbReference type="ARBA" id="ARBA00005613"/>
    </source>
</evidence>
<dbReference type="Pfam" id="PF03226">
    <property type="entry name" value="Yippee-Mis18"/>
    <property type="match status" value="1"/>
</dbReference>
<dbReference type="STRING" id="690307.A0A1L9WV31"/>
<dbReference type="InterPro" id="IPR039058">
    <property type="entry name" value="Yippee_fam"/>
</dbReference>
<dbReference type="PANTHER" id="PTHR13848">
    <property type="entry name" value="PROTEIN YIPPEE-LIKE CG15309-RELATED"/>
    <property type="match status" value="1"/>
</dbReference>
<dbReference type="GO" id="GO:0046872">
    <property type="term" value="F:metal ion binding"/>
    <property type="evidence" value="ECO:0007669"/>
    <property type="project" value="UniProtKB-KW"/>
</dbReference>
<dbReference type="RefSeq" id="XP_020056401.1">
    <property type="nucleotide sequence ID" value="XM_020199603.1"/>
</dbReference>
<reference evidence="6" key="1">
    <citation type="journal article" date="2017" name="Genome Biol.">
        <title>Comparative genomics reveals high biological diversity and specific adaptations in the industrially and medically important fungal genus Aspergillus.</title>
        <authorList>
            <person name="de Vries R.P."/>
            <person name="Riley R."/>
            <person name="Wiebenga A."/>
            <person name="Aguilar-Osorio G."/>
            <person name="Amillis S."/>
            <person name="Uchima C.A."/>
            <person name="Anderluh G."/>
            <person name="Asadollahi M."/>
            <person name="Askin M."/>
            <person name="Barry K."/>
            <person name="Battaglia E."/>
            <person name="Bayram O."/>
            <person name="Benocci T."/>
            <person name="Braus-Stromeyer S.A."/>
            <person name="Caldana C."/>
            <person name="Canovas D."/>
            <person name="Cerqueira G.C."/>
            <person name="Chen F."/>
            <person name="Chen W."/>
            <person name="Choi C."/>
            <person name="Clum A."/>
            <person name="Dos Santos R.A."/>
            <person name="Damasio A.R."/>
            <person name="Diallinas G."/>
            <person name="Emri T."/>
            <person name="Fekete E."/>
            <person name="Flipphi M."/>
            <person name="Freyberg S."/>
            <person name="Gallo A."/>
            <person name="Gournas C."/>
            <person name="Habgood R."/>
            <person name="Hainaut M."/>
            <person name="Harispe M.L."/>
            <person name="Henrissat B."/>
            <person name="Hilden K.S."/>
            <person name="Hope R."/>
            <person name="Hossain A."/>
            <person name="Karabika E."/>
            <person name="Karaffa L."/>
            <person name="Karanyi Z."/>
            <person name="Krasevec N."/>
            <person name="Kuo A."/>
            <person name="Kusch H."/>
            <person name="LaButti K."/>
            <person name="Lagendijk E.L."/>
            <person name="Lapidus A."/>
            <person name="Levasseur A."/>
            <person name="Lindquist E."/>
            <person name="Lipzen A."/>
            <person name="Logrieco A.F."/>
            <person name="MacCabe A."/>
            <person name="Maekelae M.R."/>
            <person name="Malavazi I."/>
            <person name="Melin P."/>
            <person name="Meyer V."/>
            <person name="Mielnichuk N."/>
            <person name="Miskei M."/>
            <person name="Molnar A.P."/>
            <person name="Mule G."/>
            <person name="Ngan C.Y."/>
            <person name="Orejas M."/>
            <person name="Orosz E."/>
            <person name="Ouedraogo J.P."/>
            <person name="Overkamp K.M."/>
            <person name="Park H.-S."/>
            <person name="Perrone G."/>
            <person name="Piumi F."/>
            <person name="Punt P.J."/>
            <person name="Ram A.F."/>
            <person name="Ramon A."/>
            <person name="Rauscher S."/>
            <person name="Record E."/>
            <person name="Riano-Pachon D.M."/>
            <person name="Robert V."/>
            <person name="Roehrig J."/>
            <person name="Ruller R."/>
            <person name="Salamov A."/>
            <person name="Salih N.S."/>
            <person name="Samson R.A."/>
            <person name="Sandor E."/>
            <person name="Sanguinetti M."/>
            <person name="Schuetze T."/>
            <person name="Sepcic K."/>
            <person name="Shelest E."/>
            <person name="Sherlock G."/>
            <person name="Sophianopoulou V."/>
            <person name="Squina F.M."/>
            <person name="Sun H."/>
            <person name="Susca A."/>
            <person name="Todd R.B."/>
            <person name="Tsang A."/>
            <person name="Unkles S.E."/>
            <person name="van de Wiele N."/>
            <person name="van Rossen-Uffink D."/>
            <person name="Oliveira J.V."/>
            <person name="Vesth T.C."/>
            <person name="Visser J."/>
            <person name="Yu J.-H."/>
            <person name="Zhou M."/>
            <person name="Andersen M.R."/>
            <person name="Archer D.B."/>
            <person name="Baker S.E."/>
            <person name="Benoit I."/>
            <person name="Brakhage A.A."/>
            <person name="Braus G.H."/>
            <person name="Fischer R."/>
            <person name="Frisvad J.C."/>
            <person name="Goldman G.H."/>
            <person name="Houbraken J."/>
            <person name="Oakley B."/>
            <person name="Pocsi I."/>
            <person name="Scazzocchio C."/>
            <person name="Seiboth B."/>
            <person name="vanKuyk P.A."/>
            <person name="Wortman J."/>
            <person name="Dyer P.S."/>
            <person name="Grigoriev I.V."/>
        </authorList>
    </citation>
    <scope>NUCLEOTIDE SEQUENCE [LARGE SCALE GENOMIC DNA]</scope>
    <source>
        <strain evidence="6">ATCC 16872 / CBS 172.66 / WB 5094</strain>
    </source>
</reference>
<evidence type="ECO:0000256" key="2">
    <source>
        <dbReference type="ARBA" id="ARBA00022723"/>
    </source>
</evidence>
<sequence>MFPKFLLRPGILRSRHVATQGPSSGLDPIPSLEETSNDTNKFLMGHVSCIRCSHCAADLCLTSQIISKGFTGRHGRALLVSARIIASAVSINPSSAATDCLPNTIVQKPIPRRLVTGAHMVSDLNCALCGTVLGWKYVSAEEESQLYKVGKFILETEKITASPFWESAPKANLLLNSETSCSEEHRESLSEDVIEFDSQDEDECEDLFAGIWSPGLAMRRRSRKMEHYLSRFRHNPS</sequence>
<dbReference type="VEuPathDB" id="FungiDB:ASPACDRAFT_29018"/>
<dbReference type="InterPro" id="IPR034751">
    <property type="entry name" value="Yippee"/>
</dbReference>
<dbReference type="Proteomes" id="UP000184546">
    <property type="component" value="Unassembled WGS sequence"/>
</dbReference>